<reference evidence="7" key="1">
    <citation type="submission" date="2020-06" db="EMBL/GenBank/DDBJ databases">
        <authorList>
            <person name="Li T."/>
            <person name="Hu X."/>
            <person name="Zhang T."/>
            <person name="Song X."/>
            <person name="Zhang H."/>
            <person name="Dai N."/>
            <person name="Sheng W."/>
            <person name="Hou X."/>
            <person name="Wei L."/>
        </authorList>
    </citation>
    <scope>NUCLEOTIDE SEQUENCE</scope>
    <source>
        <strain evidence="7">KEN8</strain>
        <tissue evidence="7">Leaf</tissue>
    </source>
</reference>
<feature type="domain" description="CBS" evidence="5">
    <location>
        <begin position="60"/>
        <end position="119"/>
    </location>
</feature>
<dbReference type="SMART" id="SM00116">
    <property type="entry name" value="CBS"/>
    <property type="match status" value="3"/>
</dbReference>
<evidence type="ECO:0000256" key="1">
    <source>
        <dbReference type="ARBA" id="ARBA00022737"/>
    </source>
</evidence>
<evidence type="ECO:0000259" key="5">
    <source>
        <dbReference type="PROSITE" id="PS51371"/>
    </source>
</evidence>
<dbReference type="InterPro" id="IPR000644">
    <property type="entry name" value="CBS_dom"/>
</dbReference>
<dbReference type="PROSITE" id="PS51371">
    <property type="entry name" value="CBS"/>
    <property type="match status" value="2"/>
</dbReference>
<dbReference type="CDD" id="cd06409">
    <property type="entry name" value="PB1_MUG70"/>
    <property type="match status" value="1"/>
</dbReference>
<evidence type="ECO:0000259" key="6">
    <source>
        <dbReference type="PROSITE" id="PS51745"/>
    </source>
</evidence>
<dbReference type="PANTHER" id="PTHR48108:SF26">
    <property type="entry name" value="CBS DOMAIN-CONTAINING PROTEIN DDB_G0289609"/>
    <property type="match status" value="1"/>
</dbReference>
<accession>A0AAW2MRB7</accession>
<keyword evidence="2" id="KW-0129">CBS domain</keyword>
<feature type="domain" description="CBS" evidence="5">
    <location>
        <begin position="170"/>
        <end position="229"/>
    </location>
</feature>
<comment type="caution">
    <text evidence="7">The sequence shown here is derived from an EMBL/GenBank/DDBJ whole genome shotgun (WGS) entry which is preliminary data.</text>
</comment>
<evidence type="ECO:0000313" key="7">
    <source>
        <dbReference type="EMBL" id="KAL0332621.1"/>
    </source>
</evidence>
<evidence type="ECO:0000256" key="3">
    <source>
        <dbReference type="SAM" id="MobiDB-lite"/>
    </source>
</evidence>
<dbReference type="SUPFAM" id="SSF54631">
    <property type="entry name" value="CBS-domain pair"/>
    <property type="match status" value="2"/>
</dbReference>
<dbReference type="EMBL" id="JACGWM010000013">
    <property type="protein sequence ID" value="KAL0332621.1"/>
    <property type="molecule type" value="Genomic_DNA"/>
</dbReference>
<dbReference type="SUPFAM" id="SSF54277">
    <property type="entry name" value="CAD &amp; PB1 domains"/>
    <property type="match status" value="1"/>
</dbReference>
<feature type="transmembrane region" description="Helical" evidence="4">
    <location>
        <begin position="470"/>
        <end position="488"/>
    </location>
</feature>
<name>A0AAW2MRB7_9LAMI</name>
<feature type="compositionally biased region" description="Pro residues" evidence="3">
    <location>
        <begin position="1"/>
        <end position="10"/>
    </location>
</feature>
<dbReference type="SMART" id="SM00666">
    <property type="entry name" value="PB1"/>
    <property type="match status" value="1"/>
</dbReference>
<dbReference type="Gene3D" id="3.10.580.10">
    <property type="entry name" value="CBS-domain"/>
    <property type="match status" value="2"/>
</dbReference>
<dbReference type="CDD" id="cd17782">
    <property type="entry name" value="CBS_pair_MUG70_2"/>
    <property type="match status" value="1"/>
</dbReference>
<feature type="compositionally biased region" description="Low complexity" evidence="3">
    <location>
        <begin position="20"/>
        <end position="40"/>
    </location>
</feature>
<evidence type="ECO:0000256" key="2">
    <source>
        <dbReference type="PROSITE-ProRule" id="PRU00703"/>
    </source>
</evidence>
<feature type="region of interest" description="Disordered" evidence="3">
    <location>
        <begin position="1"/>
        <end position="55"/>
    </location>
</feature>
<keyword evidence="4" id="KW-0472">Membrane</keyword>
<dbReference type="InterPro" id="IPR051462">
    <property type="entry name" value="CBS_domain-containing"/>
</dbReference>
<organism evidence="7">
    <name type="scientific">Sesamum calycinum</name>
    <dbReference type="NCBI Taxonomy" id="2727403"/>
    <lineage>
        <taxon>Eukaryota</taxon>
        <taxon>Viridiplantae</taxon>
        <taxon>Streptophyta</taxon>
        <taxon>Embryophyta</taxon>
        <taxon>Tracheophyta</taxon>
        <taxon>Spermatophyta</taxon>
        <taxon>Magnoliopsida</taxon>
        <taxon>eudicotyledons</taxon>
        <taxon>Gunneridae</taxon>
        <taxon>Pentapetalae</taxon>
        <taxon>asterids</taxon>
        <taxon>lamiids</taxon>
        <taxon>Lamiales</taxon>
        <taxon>Pedaliaceae</taxon>
        <taxon>Sesamum</taxon>
    </lineage>
</organism>
<sequence>MSGPPAPPAPRRNSMAQKRSSSSVKKSSASSENGSVSNGANAKPSSPSNSVTERTVKKLRLSKALTIPEGTTVSDACRRMAARRVDAVLLTDANALLSGIVTDKDIATRVIAEELRPDQTVISKVMTRNPIFVNADSLAIEALQKMVQAPSALIETLRERMFKPSLSAIISENSRVATVAPQDPVYVAAKRMRELRVNSVLVMSGNSMQGILTSKDILMRVVSQNLSPELTLVEKVMTPSPECATLETTILEALHIMHDGKFLHLPVVDKDYESPKLATCIDNYWEELSSFSFSLKVESSSGTGNDIATTVLQNFWDSALNLEPPDDFDTHSDMSMPQYATSEGVEPAKSTYPSLGLGNSFSFKFKDQKGRVHRFNFGTDSLSELVSAVKLRVGASSDQSCPQLLYEDDEGDKVLLTTDGDLLSAVTHARSAGQKILRLHLEYYESSQETTKPSSETIVAEKGGTASLRYGMFAGAVALTSIGVLVYLKRSTL</sequence>
<evidence type="ECO:0000256" key="4">
    <source>
        <dbReference type="SAM" id="Phobius"/>
    </source>
</evidence>
<dbReference type="PROSITE" id="PS51745">
    <property type="entry name" value="PB1"/>
    <property type="match status" value="1"/>
</dbReference>
<dbReference type="InterPro" id="IPR046342">
    <property type="entry name" value="CBS_dom_sf"/>
</dbReference>
<reference evidence="7" key="2">
    <citation type="journal article" date="2024" name="Plant">
        <title>Genomic evolution and insights into agronomic trait innovations of Sesamum species.</title>
        <authorList>
            <person name="Miao H."/>
            <person name="Wang L."/>
            <person name="Qu L."/>
            <person name="Liu H."/>
            <person name="Sun Y."/>
            <person name="Le M."/>
            <person name="Wang Q."/>
            <person name="Wei S."/>
            <person name="Zheng Y."/>
            <person name="Lin W."/>
            <person name="Duan Y."/>
            <person name="Cao H."/>
            <person name="Xiong S."/>
            <person name="Wang X."/>
            <person name="Wei L."/>
            <person name="Li C."/>
            <person name="Ma Q."/>
            <person name="Ju M."/>
            <person name="Zhao R."/>
            <person name="Li G."/>
            <person name="Mu C."/>
            <person name="Tian Q."/>
            <person name="Mei H."/>
            <person name="Zhang T."/>
            <person name="Gao T."/>
            <person name="Zhang H."/>
        </authorList>
    </citation>
    <scope>NUCLEOTIDE SEQUENCE</scope>
    <source>
        <strain evidence="7">KEN8</strain>
    </source>
</reference>
<keyword evidence="4" id="KW-1133">Transmembrane helix</keyword>
<dbReference type="AlphaFoldDB" id="A0AAW2MRB7"/>
<keyword evidence="4" id="KW-0812">Transmembrane</keyword>
<dbReference type="InterPro" id="IPR053793">
    <property type="entry name" value="PB1-like"/>
</dbReference>
<dbReference type="PANTHER" id="PTHR48108">
    <property type="entry name" value="CBS DOMAIN-CONTAINING PROTEIN CBSX2, CHLOROPLASTIC"/>
    <property type="match status" value="1"/>
</dbReference>
<proteinExistence type="predicted"/>
<feature type="domain" description="PB1" evidence="6">
    <location>
        <begin position="358"/>
        <end position="444"/>
    </location>
</feature>
<dbReference type="InterPro" id="IPR000270">
    <property type="entry name" value="PB1_dom"/>
</dbReference>
<keyword evidence="1" id="KW-0677">Repeat</keyword>
<feature type="compositionally biased region" description="Polar residues" evidence="3">
    <location>
        <begin position="43"/>
        <end position="53"/>
    </location>
</feature>
<dbReference type="Pfam" id="PF00564">
    <property type="entry name" value="PB1"/>
    <property type="match status" value="1"/>
</dbReference>
<gene>
    <name evidence="7" type="ORF">Scaly_2163600</name>
</gene>
<dbReference type="Pfam" id="PF00571">
    <property type="entry name" value="CBS"/>
    <property type="match status" value="3"/>
</dbReference>
<protein>
    <submittedName>
        <fullName evidence="7">CBS domain-containing protein CBSCBSPB3</fullName>
    </submittedName>
</protein>